<evidence type="ECO:0000259" key="1">
    <source>
        <dbReference type="Pfam" id="PF12697"/>
    </source>
</evidence>
<sequence length="232" mass="25212">MSDLPQLVLIPGLLNDADLWRDQIAGLSDVARPVVADITRGETLSALASGVLAGAEGRFALAGFSLGGIVALEIMRIAPERVSHLALLDTTMLPDSPDRAQERRRLIATARNPGKFHGFGEHLLHTYLAPEHLGNTEMVERVRAMTARLGPEVFARQSLIDRPDSRATLARLRCPVLVLCGEHDALTPPELHREMAVAIPFSRLDIVPHAGHLTPIEQPQAVTSALLHLLRS</sequence>
<reference evidence="2 3" key="1">
    <citation type="submission" date="2020-03" db="EMBL/GenBank/DDBJ databases">
        <title>Genomic Encyclopedia of Type Strains, Phase IV (KMG-IV): sequencing the most valuable type-strain genomes for metagenomic binning, comparative biology and taxonomic classification.</title>
        <authorList>
            <person name="Goeker M."/>
        </authorList>
    </citation>
    <scope>NUCLEOTIDE SEQUENCE [LARGE SCALE GENOMIC DNA]</scope>
    <source>
        <strain evidence="2 3">DSM 103870</strain>
    </source>
</reference>
<evidence type="ECO:0000313" key="2">
    <source>
        <dbReference type="EMBL" id="NIJ57624.1"/>
    </source>
</evidence>
<dbReference type="EMBL" id="JAASQI010000003">
    <property type="protein sequence ID" value="NIJ57624.1"/>
    <property type="molecule type" value="Genomic_DNA"/>
</dbReference>
<proteinExistence type="predicted"/>
<dbReference type="InterPro" id="IPR029058">
    <property type="entry name" value="AB_hydrolase_fold"/>
</dbReference>
<dbReference type="PRINTS" id="PR00111">
    <property type="entry name" value="ABHYDROLASE"/>
</dbReference>
<feature type="domain" description="AB hydrolase-1" evidence="1">
    <location>
        <begin position="8"/>
        <end position="223"/>
    </location>
</feature>
<dbReference type="Gene3D" id="3.40.50.1820">
    <property type="entry name" value="alpha/beta hydrolase"/>
    <property type="match status" value="1"/>
</dbReference>
<dbReference type="InterPro" id="IPR000073">
    <property type="entry name" value="AB_hydrolase_1"/>
</dbReference>
<protein>
    <submittedName>
        <fullName evidence="2">Pimeloyl-ACP methyl ester carboxylesterase</fullName>
    </submittedName>
</protein>
<evidence type="ECO:0000313" key="3">
    <source>
        <dbReference type="Proteomes" id="UP001429580"/>
    </source>
</evidence>
<name>A0ABX0V0K2_9HYPH</name>
<dbReference type="PANTHER" id="PTHR43689">
    <property type="entry name" value="HYDROLASE"/>
    <property type="match status" value="1"/>
</dbReference>
<gene>
    <name evidence="2" type="ORF">FHS82_001460</name>
</gene>
<dbReference type="Proteomes" id="UP001429580">
    <property type="component" value="Unassembled WGS sequence"/>
</dbReference>
<dbReference type="SUPFAM" id="SSF53474">
    <property type="entry name" value="alpha/beta-Hydrolases"/>
    <property type="match status" value="1"/>
</dbReference>
<comment type="caution">
    <text evidence="2">The sequence shown here is derived from an EMBL/GenBank/DDBJ whole genome shotgun (WGS) entry which is preliminary data.</text>
</comment>
<accession>A0ABX0V0K2</accession>
<dbReference type="RefSeq" id="WP_246225173.1">
    <property type="nucleotide sequence ID" value="NZ_JAASQI010000003.1"/>
</dbReference>
<dbReference type="Pfam" id="PF12697">
    <property type="entry name" value="Abhydrolase_6"/>
    <property type="match status" value="1"/>
</dbReference>
<keyword evidence="3" id="KW-1185">Reference proteome</keyword>
<dbReference type="PANTHER" id="PTHR43689:SF8">
    <property type="entry name" value="ALPHA_BETA-HYDROLASES SUPERFAMILY PROTEIN"/>
    <property type="match status" value="1"/>
</dbReference>
<organism evidence="2 3">
    <name type="scientific">Pseudochelatococcus lubricantis</name>
    <dbReference type="NCBI Taxonomy" id="1538102"/>
    <lineage>
        <taxon>Bacteria</taxon>
        <taxon>Pseudomonadati</taxon>
        <taxon>Pseudomonadota</taxon>
        <taxon>Alphaproteobacteria</taxon>
        <taxon>Hyphomicrobiales</taxon>
        <taxon>Chelatococcaceae</taxon>
        <taxon>Pseudochelatococcus</taxon>
    </lineage>
</organism>